<sequence length="218" mass="24914">MQIHDQILTTLPFFEVSDSLHEVITFFEETTFSHVAVLENGSYLGLLAENDLGCFEPDKKIEEFKYSLEHFHVTRETSWLDVLENFARNESNVLPVLSDNGTFIGYYDLNDVVGAFIETPFFTEPGGILVIAKGAKDYSFSEVSQIVESNNARLLGAFITGNQNDVVEITMKVSNGNLNEITQTFRRYNYTILFGNKDDQFIEDLKKRSEYLDKYLNV</sequence>
<dbReference type="InterPro" id="IPR046342">
    <property type="entry name" value="CBS_dom_sf"/>
</dbReference>
<evidence type="ECO:0000313" key="3">
    <source>
        <dbReference type="Proteomes" id="UP000032726"/>
    </source>
</evidence>
<organism evidence="2 3">
    <name type="scientific">Flagellimonas lutaonensis</name>
    <dbReference type="NCBI Taxonomy" id="516051"/>
    <lineage>
        <taxon>Bacteria</taxon>
        <taxon>Pseudomonadati</taxon>
        <taxon>Bacteroidota</taxon>
        <taxon>Flavobacteriia</taxon>
        <taxon>Flavobacteriales</taxon>
        <taxon>Flavobacteriaceae</taxon>
        <taxon>Flagellimonas</taxon>
    </lineage>
</organism>
<dbReference type="AlphaFoldDB" id="A0A0D5YTP7"/>
<gene>
    <name evidence="2" type="ORF">VC82_2008</name>
</gene>
<proteinExistence type="predicted"/>
<dbReference type="KEGG" id="mlt:VC82_2008"/>
<dbReference type="STRING" id="516051.VC82_2008"/>
<evidence type="ECO:0000313" key="2">
    <source>
        <dbReference type="EMBL" id="AKA35610.1"/>
    </source>
</evidence>
<dbReference type="HOGENOM" id="CLU_102952_1_0_10"/>
<dbReference type="PATRIC" id="fig|516051.4.peg.2068"/>
<keyword evidence="3" id="KW-1185">Reference proteome</keyword>
<dbReference type="EMBL" id="CP011071">
    <property type="protein sequence ID" value="AKA35610.1"/>
    <property type="molecule type" value="Genomic_DNA"/>
</dbReference>
<dbReference type="Proteomes" id="UP000032726">
    <property type="component" value="Chromosome"/>
</dbReference>
<dbReference type="Gene3D" id="3.10.580.10">
    <property type="entry name" value="CBS-domain"/>
    <property type="match status" value="1"/>
</dbReference>
<accession>A0A0D5YTP7</accession>
<dbReference type="OrthoDB" id="1523762at2"/>
<dbReference type="RefSeq" id="WP_045802247.1">
    <property type="nucleotide sequence ID" value="NZ_CP011071.1"/>
</dbReference>
<dbReference type="InterPro" id="IPR000644">
    <property type="entry name" value="CBS_dom"/>
</dbReference>
<name>A0A0D5YTP7_9FLAO</name>
<reference evidence="2 3" key="1">
    <citation type="submission" date="2015-03" db="EMBL/GenBank/DDBJ databases">
        <title>Complete genome sequence of Muricauda lutaonensis CC-HSB-11T, isolated from a coastal hot spring.</title>
        <authorList>
            <person name="Kim K.M."/>
        </authorList>
    </citation>
    <scope>NUCLEOTIDE SEQUENCE [LARGE SCALE GENOMIC DNA]</scope>
    <source>
        <strain evidence="2 3">CC-HSB-11</strain>
    </source>
</reference>
<dbReference type="Pfam" id="PF00571">
    <property type="entry name" value="CBS"/>
    <property type="match status" value="1"/>
</dbReference>
<feature type="domain" description="CBS" evidence="1">
    <location>
        <begin position="72"/>
        <end position="116"/>
    </location>
</feature>
<evidence type="ECO:0000259" key="1">
    <source>
        <dbReference type="Pfam" id="PF00571"/>
    </source>
</evidence>
<protein>
    <submittedName>
        <fullName evidence="2">CBS domain containing protein</fullName>
    </submittedName>
</protein>
<dbReference type="SUPFAM" id="SSF54631">
    <property type="entry name" value="CBS-domain pair"/>
    <property type="match status" value="1"/>
</dbReference>